<protein>
    <recommendedName>
        <fullName evidence="3">Excisionase-like protein</fullName>
    </recommendedName>
</protein>
<dbReference type="AlphaFoldDB" id="A0A1I1MZ98"/>
<dbReference type="RefSeq" id="WP_093426723.1">
    <property type="nucleotide sequence ID" value="NZ_FOMJ01000001.1"/>
</dbReference>
<reference evidence="1 2" key="1">
    <citation type="submission" date="2016-10" db="EMBL/GenBank/DDBJ databases">
        <authorList>
            <person name="de Groot N.N."/>
        </authorList>
    </citation>
    <scope>NUCLEOTIDE SEQUENCE [LARGE SCALE GENOMIC DNA]</scope>
    <source>
        <strain evidence="1 2">HL3</strain>
    </source>
</reference>
<dbReference type="OrthoDB" id="6695682at2"/>
<gene>
    <name evidence="1" type="ORF">SAMN05660831_00018</name>
</gene>
<proteinExistence type="predicted"/>
<evidence type="ECO:0008006" key="3">
    <source>
        <dbReference type="Google" id="ProtNLM"/>
    </source>
</evidence>
<name>A0A1I1MZ98_9GAMM</name>
<dbReference type="EMBL" id="FOMJ01000001">
    <property type="protein sequence ID" value="SFC90212.1"/>
    <property type="molecule type" value="Genomic_DNA"/>
</dbReference>
<keyword evidence="2" id="KW-1185">Reference proteome</keyword>
<evidence type="ECO:0000313" key="2">
    <source>
        <dbReference type="Proteomes" id="UP000198611"/>
    </source>
</evidence>
<dbReference type="Proteomes" id="UP000198611">
    <property type="component" value="Unassembled WGS sequence"/>
</dbReference>
<evidence type="ECO:0000313" key="1">
    <source>
        <dbReference type="EMBL" id="SFC90212.1"/>
    </source>
</evidence>
<dbReference type="STRING" id="1123397.SAMN05660831_00018"/>
<organism evidence="1 2">
    <name type="scientific">Thiohalospira halophila DSM 15071</name>
    <dbReference type="NCBI Taxonomy" id="1123397"/>
    <lineage>
        <taxon>Bacteria</taxon>
        <taxon>Pseudomonadati</taxon>
        <taxon>Pseudomonadota</taxon>
        <taxon>Gammaproteobacteria</taxon>
        <taxon>Thiohalospirales</taxon>
        <taxon>Thiohalospiraceae</taxon>
        <taxon>Thiohalospira</taxon>
    </lineage>
</organism>
<sequence length="67" mass="7748">MALMKIAEYRRRYFAEGSVPTQNTVKNWIRRGDLYGEQLGGQWYVDPERQVVKAKNDLVLKVMSDGA</sequence>
<accession>A0A1I1MZ98</accession>